<dbReference type="FunFam" id="3.30.200.20:FF:000194">
    <property type="entry name" value="protein-tyrosine kinase 2-beta isoform X1"/>
    <property type="match status" value="1"/>
</dbReference>
<reference evidence="23" key="1">
    <citation type="submission" date="2025-08" db="UniProtKB">
        <authorList>
            <consortium name="Ensembl"/>
        </authorList>
    </citation>
    <scope>IDENTIFICATION</scope>
</reference>
<dbReference type="Gene3D" id="1.10.510.10">
    <property type="entry name" value="Transferase(Phosphotransferase) domain 1"/>
    <property type="match status" value="1"/>
</dbReference>
<dbReference type="PROSITE" id="PS50057">
    <property type="entry name" value="FERM_3"/>
    <property type="match status" value="1"/>
</dbReference>
<keyword evidence="8" id="KW-0597">Phosphoprotein</keyword>
<keyword evidence="9" id="KW-0808">Transferase</keyword>
<evidence type="ECO:0000259" key="21">
    <source>
        <dbReference type="PROSITE" id="PS50011"/>
    </source>
</evidence>
<keyword evidence="10 19" id="KW-0547">Nucleotide-binding</keyword>
<dbReference type="PROSITE" id="PS00107">
    <property type="entry name" value="PROTEIN_KINASE_ATP"/>
    <property type="match status" value="1"/>
</dbReference>
<dbReference type="GO" id="GO:0004715">
    <property type="term" value="F:non-membrane spanning protein tyrosine kinase activity"/>
    <property type="evidence" value="ECO:0007669"/>
    <property type="project" value="UniProtKB-EC"/>
</dbReference>
<feature type="binding site" evidence="19">
    <location>
        <position position="422"/>
    </location>
    <ligand>
        <name>ATP</name>
        <dbReference type="ChEBI" id="CHEBI:30616"/>
    </ligand>
</feature>
<dbReference type="InterPro" id="IPR005189">
    <property type="entry name" value="Focal_adhesion_kin_target_dom"/>
</dbReference>
<reference evidence="23" key="2">
    <citation type="submission" date="2025-09" db="UniProtKB">
        <authorList>
            <consortium name="Ensembl"/>
        </authorList>
    </citation>
    <scope>IDENTIFICATION</scope>
</reference>
<keyword evidence="24" id="KW-1185">Reference proteome</keyword>
<dbReference type="InterPro" id="IPR035963">
    <property type="entry name" value="FERM_2"/>
</dbReference>
<dbReference type="InterPro" id="IPR000299">
    <property type="entry name" value="FERM_domain"/>
</dbReference>
<feature type="region of interest" description="Disordered" evidence="20">
    <location>
        <begin position="1"/>
        <end position="23"/>
    </location>
</feature>
<dbReference type="GO" id="GO:0005524">
    <property type="term" value="F:ATP binding"/>
    <property type="evidence" value="ECO:0007669"/>
    <property type="project" value="UniProtKB-UniRule"/>
</dbReference>
<evidence type="ECO:0000256" key="14">
    <source>
        <dbReference type="ARBA" id="ARBA00023136"/>
    </source>
</evidence>
<proteinExistence type="inferred from homology"/>
<dbReference type="InterPro" id="IPR019748">
    <property type="entry name" value="FERM_central"/>
</dbReference>
<evidence type="ECO:0000256" key="18">
    <source>
        <dbReference type="ARBA" id="ARBA00061333"/>
    </source>
</evidence>
<keyword evidence="13" id="KW-0965">Cell junction</keyword>
<evidence type="ECO:0000256" key="5">
    <source>
        <dbReference type="ARBA" id="ARBA00011903"/>
    </source>
</evidence>
<dbReference type="Gene3D" id="3.10.20.90">
    <property type="entry name" value="Phosphatidylinositol 3-kinase Catalytic Subunit, Chain A, domain 1"/>
    <property type="match status" value="1"/>
</dbReference>
<dbReference type="Gene3D" id="2.30.29.30">
    <property type="entry name" value="Pleckstrin-homology domain (PH domain)/Phosphotyrosine-binding domain (PTB)"/>
    <property type="match status" value="1"/>
</dbReference>
<evidence type="ECO:0000256" key="20">
    <source>
        <dbReference type="SAM" id="MobiDB-lite"/>
    </source>
</evidence>
<keyword evidence="6" id="KW-1003">Cell membrane</keyword>
<dbReference type="PANTHER" id="PTHR46221:SF11">
    <property type="entry name" value="NON-SPECIFIC PROTEIN-TYROSINE KINASE"/>
    <property type="match status" value="1"/>
</dbReference>
<dbReference type="SUPFAM" id="SSF68993">
    <property type="entry name" value="FAT domain of focal adhesion kinase"/>
    <property type="match status" value="1"/>
</dbReference>
<dbReference type="Pfam" id="PF03623">
    <property type="entry name" value="Focal_AT"/>
    <property type="match status" value="1"/>
</dbReference>
<evidence type="ECO:0000256" key="2">
    <source>
        <dbReference type="ARBA" id="ARBA00004316"/>
    </source>
</evidence>
<dbReference type="CDD" id="cd13190">
    <property type="entry name" value="FERM_C_FAK1"/>
    <property type="match status" value="1"/>
</dbReference>
<protein>
    <recommendedName>
        <fullName evidence="5">non-specific protein-tyrosine kinase</fullName>
        <ecNumber evidence="5">2.7.10.2</ecNumber>
    </recommendedName>
</protein>
<dbReference type="InterPro" id="IPR000719">
    <property type="entry name" value="Prot_kinase_dom"/>
</dbReference>
<dbReference type="GO" id="GO:0005886">
    <property type="term" value="C:plasma membrane"/>
    <property type="evidence" value="ECO:0007669"/>
    <property type="project" value="UniProtKB-SubCell"/>
</dbReference>
<feature type="domain" description="Protein kinase" evidence="21">
    <location>
        <begin position="393"/>
        <end position="632"/>
    </location>
</feature>
<dbReference type="Pfam" id="PF21477">
    <property type="entry name" value="FERM_C_FAK1"/>
    <property type="match status" value="1"/>
</dbReference>
<evidence type="ECO:0000256" key="9">
    <source>
        <dbReference type="ARBA" id="ARBA00022679"/>
    </source>
</evidence>
<evidence type="ECO:0000256" key="16">
    <source>
        <dbReference type="ARBA" id="ARBA00023273"/>
    </source>
</evidence>
<name>A0A673K761_9TELE</name>
<keyword evidence="16" id="KW-0966">Cell projection</keyword>
<dbReference type="PRINTS" id="PR00109">
    <property type="entry name" value="TYRKINASE"/>
</dbReference>
<evidence type="ECO:0000256" key="17">
    <source>
        <dbReference type="ARBA" id="ARBA00051245"/>
    </source>
</evidence>
<dbReference type="Pfam" id="PF18038">
    <property type="entry name" value="FERM_N_2"/>
    <property type="match status" value="1"/>
</dbReference>
<dbReference type="GO" id="GO:0042995">
    <property type="term" value="C:cell projection"/>
    <property type="evidence" value="ECO:0007669"/>
    <property type="project" value="UniProtKB-SubCell"/>
</dbReference>
<evidence type="ECO:0000256" key="19">
    <source>
        <dbReference type="PROSITE-ProRule" id="PRU10141"/>
    </source>
</evidence>
<dbReference type="InterPro" id="IPR041390">
    <property type="entry name" value="FADK_N"/>
</dbReference>
<feature type="domain" description="FERM" evidence="22">
    <location>
        <begin position="34"/>
        <end position="353"/>
    </location>
</feature>
<dbReference type="Proteomes" id="UP000472270">
    <property type="component" value="Unassembled WGS sequence"/>
</dbReference>
<dbReference type="Pfam" id="PF07714">
    <property type="entry name" value="PK_Tyr_Ser-Thr"/>
    <property type="match status" value="1"/>
</dbReference>
<dbReference type="InterPro" id="IPR029071">
    <property type="entry name" value="Ubiquitin-like_domsf"/>
</dbReference>
<dbReference type="GO" id="GO:0007172">
    <property type="term" value="P:signal complex assembly"/>
    <property type="evidence" value="ECO:0007669"/>
    <property type="project" value="InterPro"/>
</dbReference>
<accession>A0A673K761</accession>
<evidence type="ECO:0000256" key="8">
    <source>
        <dbReference type="ARBA" id="ARBA00022553"/>
    </source>
</evidence>
<dbReference type="FunFam" id="1.20.80.10:FF:000004">
    <property type="entry name" value="Protein-tyrosine kinase 2-beta isoform 1"/>
    <property type="match status" value="1"/>
</dbReference>
<evidence type="ECO:0000313" key="23">
    <source>
        <dbReference type="Ensembl" id="ENSSRHP00000058449.1"/>
    </source>
</evidence>
<dbReference type="GO" id="GO:0005925">
    <property type="term" value="C:focal adhesion"/>
    <property type="evidence" value="ECO:0007669"/>
    <property type="project" value="UniProtKB-SubCell"/>
</dbReference>
<evidence type="ECO:0000256" key="13">
    <source>
        <dbReference type="ARBA" id="ARBA00022949"/>
    </source>
</evidence>
<dbReference type="InterPro" id="IPR017441">
    <property type="entry name" value="Protein_kinase_ATP_BS"/>
</dbReference>
<evidence type="ECO:0000256" key="10">
    <source>
        <dbReference type="ARBA" id="ARBA00022741"/>
    </source>
</evidence>
<evidence type="ECO:0000256" key="4">
    <source>
        <dbReference type="ARBA" id="ARBA00004496"/>
    </source>
</evidence>
<evidence type="ECO:0000313" key="24">
    <source>
        <dbReference type="Proteomes" id="UP000472270"/>
    </source>
</evidence>
<keyword evidence="11" id="KW-0418">Kinase</keyword>
<dbReference type="InterPro" id="IPR011993">
    <property type="entry name" value="PH-like_dom_sf"/>
</dbReference>
<evidence type="ECO:0000256" key="3">
    <source>
        <dbReference type="ARBA" id="ARBA00004413"/>
    </source>
</evidence>
<evidence type="ECO:0000256" key="6">
    <source>
        <dbReference type="ARBA" id="ARBA00022475"/>
    </source>
</evidence>
<dbReference type="Gene3D" id="3.30.200.20">
    <property type="entry name" value="Phosphorylase Kinase, domain 1"/>
    <property type="match status" value="1"/>
</dbReference>
<dbReference type="SUPFAM" id="SSF56112">
    <property type="entry name" value="Protein kinase-like (PK-like)"/>
    <property type="match status" value="1"/>
</dbReference>
<dbReference type="FunFam" id="1.20.120.330:FF:000007">
    <property type="entry name" value="protein-tyrosine kinase 2-beta isoform X1"/>
    <property type="match status" value="1"/>
</dbReference>
<comment type="similarity">
    <text evidence="18">Belongs to the protein kinase superfamily. Tyr protein kinase family. Fes/fps subfamily.</text>
</comment>
<dbReference type="FunFam" id="3.10.20.90:FF:000080">
    <property type="entry name" value="protein-tyrosine kinase 2-beta isoform X1"/>
    <property type="match status" value="1"/>
</dbReference>
<comment type="catalytic activity">
    <reaction evidence="17">
        <text>L-tyrosyl-[protein] + ATP = O-phospho-L-tyrosyl-[protein] + ADP + H(+)</text>
        <dbReference type="Rhea" id="RHEA:10596"/>
        <dbReference type="Rhea" id="RHEA-COMP:10136"/>
        <dbReference type="Rhea" id="RHEA-COMP:20101"/>
        <dbReference type="ChEBI" id="CHEBI:15378"/>
        <dbReference type="ChEBI" id="CHEBI:30616"/>
        <dbReference type="ChEBI" id="CHEBI:46858"/>
        <dbReference type="ChEBI" id="CHEBI:61978"/>
        <dbReference type="ChEBI" id="CHEBI:456216"/>
        <dbReference type="EC" id="2.7.10.2"/>
    </reaction>
</comment>
<dbReference type="FunFam" id="1.10.510.10:FF:000986">
    <property type="entry name" value="Protein tyrosine kinase 2aa"/>
    <property type="match status" value="1"/>
</dbReference>
<evidence type="ECO:0000256" key="7">
    <source>
        <dbReference type="ARBA" id="ARBA00022490"/>
    </source>
</evidence>
<sequence length="930" mass="106598">MSGDTSTLSWKPPPPGPLQMPAGAIENKWTGPVKILKVCFISNSSNLGKNFKLVKCESSWNIRRIIQSILDSGRLGPNIKFSECYGLLLKHLKSDEVHWLHPNLTVAEVEQKYEQQHVEAEWRYDLRIRYIPPDFLEKLKDDKTTMLYFYQQVRSDYMQHSARRVSDGMALQLGCLEIRRFYKDMNASGLEKKSNFDLLEKDVGLDLFFPQELIDSMKPKQLRKLIQQTFQQFALLKEEQCIIKFFETLSVFSSFDEEVFSCELVQGWSISVDLVIGPKGIRQRTDKSSPVCLATFAQIRSIKCTPQNDGKTLLHIDIEGAKQPLSISIASLAIAENLMYLIDGYCCLEHGNETTLIVHKGVWVLLFCSDIYAEIPEDTPVPTCKFSILRNDVVLGRILGEGFFGEVHDGIYKRERVNVAVKTCKDCSADVKEKFMSEALIMKKLDHLHIVRLVGIIEEDPVWIVMELYQYGEVRFIHLNDFKTHNYKFYSIQCFSIRDIAVRNVLVAKPDCVKLGDFGLSRYIEEEEYYKASVSRLPIKWMAPESINFRRFTSASDVWMFAVCMWEIMSGSQQPFFWLENKDVINQLEQGIRLPKPERCPPTLYSLMTRCWAYSPVERPSFAELVCKLRYVTAALVIKDVKGRQFEPLNDMWFSCVCLFLLARPTFQLPESLRFSSPALASPPDWRPVLVSGCTLTLPPSPRRGSMERGFLEPNSKEDAQRLWEMERQCVQETLRRQKQEMLEDNKWLEKEEKLLVSHQYCLLTLFLSAPSQAPPEKPPRVSAQVIPAPTAELDRTDDMVYHNVMEMVKVVVQLKNDVNTLPASEYVTVVKSVGMTLRSLIRSVDDILPTLHESIRMEIEGTQKLLNKDLAELISKMRLAQQNAVTSLKDECKKQMLAAAHTLAMDSKNLLDAVDQARVRANVAKLATP</sequence>
<dbReference type="InterPro" id="IPR011009">
    <property type="entry name" value="Kinase-like_dom_sf"/>
</dbReference>
<dbReference type="Gene3D" id="1.20.120.330">
    <property type="entry name" value="Nucleotidyltransferases domain 2"/>
    <property type="match status" value="1"/>
</dbReference>
<dbReference type="SUPFAM" id="SSF54236">
    <property type="entry name" value="Ubiquitin-like"/>
    <property type="match status" value="1"/>
</dbReference>
<dbReference type="SUPFAM" id="SSF50729">
    <property type="entry name" value="PH domain-like"/>
    <property type="match status" value="1"/>
</dbReference>
<dbReference type="AlphaFoldDB" id="A0A673K761"/>
<dbReference type="InterPro" id="IPR049385">
    <property type="entry name" value="FAK1-like_FERM_C"/>
</dbReference>
<evidence type="ECO:0000259" key="22">
    <source>
        <dbReference type="PROSITE" id="PS50057"/>
    </source>
</evidence>
<dbReference type="SUPFAM" id="SSF47031">
    <property type="entry name" value="Second domain of FERM"/>
    <property type="match status" value="1"/>
</dbReference>
<dbReference type="SMART" id="SM00295">
    <property type="entry name" value="B41"/>
    <property type="match status" value="1"/>
</dbReference>
<dbReference type="InterPro" id="IPR041784">
    <property type="entry name" value="FAK1/PYK2_FERM_C"/>
</dbReference>
<dbReference type="CDD" id="cd14473">
    <property type="entry name" value="FERM_B-lobe"/>
    <property type="match status" value="1"/>
</dbReference>
<evidence type="ECO:0000256" key="1">
    <source>
        <dbReference type="ARBA" id="ARBA00004246"/>
    </source>
</evidence>
<dbReference type="EC" id="2.7.10.2" evidence="5"/>
<keyword evidence="12 19" id="KW-0067">ATP-binding</keyword>
<dbReference type="InterPro" id="IPR036137">
    <property type="entry name" value="Focal_adhe_kin_target_dom_sf"/>
</dbReference>
<dbReference type="GO" id="GO:0005737">
    <property type="term" value="C:cytoplasm"/>
    <property type="evidence" value="ECO:0007669"/>
    <property type="project" value="UniProtKB-SubCell"/>
</dbReference>
<dbReference type="InterPro" id="IPR014352">
    <property type="entry name" value="FERM/acyl-CoA-bd_prot_sf"/>
</dbReference>
<dbReference type="GO" id="GO:0008284">
    <property type="term" value="P:positive regulation of cell population proliferation"/>
    <property type="evidence" value="ECO:0007669"/>
    <property type="project" value="UniProtKB-ARBA"/>
</dbReference>
<dbReference type="Pfam" id="PF00373">
    <property type="entry name" value="FERM_M"/>
    <property type="match status" value="1"/>
</dbReference>
<keyword evidence="7" id="KW-0963">Cytoplasm</keyword>
<dbReference type="PROSITE" id="PS50011">
    <property type="entry name" value="PROTEIN_KINASE_DOM"/>
    <property type="match status" value="1"/>
</dbReference>
<dbReference type="InterPro" id="IPR019749">
    <property type="entry name" value="Band_41_domain"/>
</dbReference>
<dbReference type="PANTHER" id="PTHR46221">
    <property type="entry name" value="FERM AND PDZ DOMAIN-CONTAINING PROTEIN FAMILY MEMBER"/>
    <property type="match status" value="1"/>
</dbReference>
<keyword evidence="14" id="KW-0472">Membrane</keyword>
<dbReference type="Ensembl" id="ENSSRHT00000060072.1">
    <property type="protein sequence ID" value="ENSSRHP00000058449.1"/>
    <property type="gene ID" value="ENSSRHG00000029292.1"/>
</dbReference>
<keyword evidence="15" id="KW-0829">Tyrosine-protein kinase</keyword>
<evidence type="ECO:0000256" key="15">
    <source>
        <dbReference type="ARBA" id="ARBA00023137"/>
    </source>
</evidence>
<dbReference type="InterPro" id="IPR001245">
    <property type="entry name" value="Ser-Thr/Tyr_kinase_cat_dom"/>
</dbReference>
<organism evidence="23 24">
    <name type="scientific">Sinocyclocheilus rhinocerous</name>
    <dbReference type="NCBI Taxonomy" id="307959"/>
    <lineage>
        <taxon>Eukaryota</taxon>
        <taxon>Metazoa</taxon>
        <taxon>Chordata</taxon>
        <taxon>Craniata</taxon>
        <taxon>Vertebrata</taxon>
        <taxon>Euteleostomi</taxon>
        <taxon>Actinopterygii</taxon>
        <taxon>Neopterygii</taxon>
        <taxon>Teleostei</taxon>
        <taxon>Ostariophysi</taxon>
        <taxon>Cypriniformes</taxon>
        <taxon>Cyprinidae</taxon>
        <taxon>Cyprininae</taxon>
        <taxon>Sinocyclocheilus</taxon>
    </lineage>
</organism>
<evidence type="ECO:0000256" key="12">
    <source>
        <dbReference type="ARBA" id="ARBA00022840"/>
    </source>
</evidence>
<comment type="subcellular location">
    <subcellularLocation>
        <location evidence="1">Cell junction</location>
        <location evidence="1">Focal adhesion</location>
    </subcellularLocation>
    <subcellularLocation>
        <location evidence="3">Cell membrane</location>
        <topology evidence="3">Peripheral membrane protein</topology>
        <orientation evidence="3">Cytoplasmic side</orientation>
    </subcellularLocation>
    <subcellularLocation>
        <location evidence="2">Cell projection</location>
    </subcellularLocation>
    <subcellularLocation>
        <location evidence="4">Cytoplasm</location>
    </subcellularLocation>
</comment>
<dbReference type="Gene3D" id="1.20.80.10">
    <property type="match status" value="1"/>
</dbReference>
<evidence type="ECO:0000256" key="11">
    <source>
        <dbReference type="ARBA" id="ARBA00022777"/>
    </source>
</evidence>